<evidence type="ECO:0000313" key="2">
    <source>
        <dbReference type="EMBL" id="EFN60976.1"/>
    </source>
</evidence>
<dbReference type="SUPFAM" id="SSF56219">
    <property type="entry name" value="DNase I-like"/>
    <property type="match status" value="1"/>
</dbReference>
<dbReference type="PANTHER" id="PTHR33273:SF4">
    <property type="entry name" value="ENDONUCLEASE_EXONUCLEASE_PHOSPHATASE DOMAIN-CONTAINING PROTEIN"/>
    <property type="match status" value="1"/>
</dbReference>
<feature type="non-terminal residue" evidence="2">
    <location>
        <position position="133"/>
    </location>
</feature>
<dbReference type="Pfam" id="PF14529">
    <property type="entry name" value="Exo_endo_phos_2"/>
    <property type="match status" value="1"/>
</dbReference>
<feature type="domain" description="Endonuclease/exonuclease/phosphatase" evidence="1">
    <location>
        <begin position="85"/>
        <end position="133"/>
    </location>
</feature>
<dbReference type="InterPro" id="IPR036691">
    <property type="entry name" value="Endo/exonu/phosph_ase_sf"/>
</dbReference>
<dbReference type="AlphaFoldDB" id="E2B013"/>
<name>E2B013_CAMFO</name>
<evidence type="ECO:0000259" key="1">
    <source>
        <dbReference type="Pfam" id="PF14529"/>
    </source>
</evidence>
<dbReference type="InterPro" id="IPR005135">
    <property type="entry name" value="Endo/exonuclease/phosphatase"/>
</dbReference>
<proteinExistence type="predicted"/>
<dbReference type="PANTHER" id="PTHR33273">
    <property type="entry name" value="DOMAIN-CONTAINING PROTEIN, PUTATIVE-RELATED"/>
    <property type="match status" value="1"/>
</dbReference>
<dbReference type="Proteomes" id="UP000000311">
    <property type="component" value="Unassembled WGS sequence"/>
</dbReference>
<keyword evidence="3" id="KW-1185">Reference proteome</keyword>
<protein>
    <recommendedName>
        <fullName evidence="1">Endonuclease/exonuclease/phosphatase domain-containing protein</fullName>
    </recommendedName>
</protein>
<gene>
    <name evidence="2" type="ORF">EAG_12239</name>
</gene>
<dbReference type="OMA" id="ICIISEM"/>
<dbReference type="GO" id="GO:0003824">
    <property type="term" value="F:catalytic activity"/>
    <property type="evidence" value="ECO:0007669"/>
    <property type="project" value="InterPro"/>
</dbReference>
<dbReference type="EMBL" id="GL444324">
    <property type="protein sequence ID" value="EFN60976.1"/>
    <property type="molecule type" value="Genomic_DNA"/>
</dbReference>
<dbReference type="OrthoDB" id="7551843at2759"/>
<reference evidence="2 3" key="1">
    <citation type="journal article" date="2010" name="Science">
        <title>Genomic comparison of the ants Camponotus floridanus and Harpegnathos saltator.</title>
        <authorList>
            <person name="Bonasio R."/>
            <person name="Zhang G."/>
            <person name="Ye C."/>
            <person name="Mutti N.S."/>
            <person name="Fang X."/>
            <person name="Qin N."/>
            <person name="Donahue G."/>
            <person name="Yang P."/>
            <person name="Li Q."/>
            <person name="Li C."/>
            <person name="Zhang P."/>
            <person name="Huang Z."/>
            <person name="Berger S.L."/>
            <person name="Reinberg D."/>
            <person name="Wang J."/>
            <person name="Liebig J."/>
        </authorList>
    </citation>
    <scope>NUCLEOTIDE SEQUENCE [LARGE SCALE GENOMIC DNA]</scope>
    <source>
        <strain evidence="3">C129</strain>
    </source>
</reference>
<organism evidence="3">
    <name type="scientific">Camponotus floridanus</name>
    <name type="common">Florida carpenter ant</name>
    <dbReference type="NCBI Taxonomy" id="104421"/>
    <lineage>
        <taxon>Eukaryota</taxon>
        <taxon>Metazoa</taxon>
        <taxon>Ecdysozoa</taxon>
        <taxon>Arthropoda</taxon>
        <taxon>Hexapoda</taxon>
        <taxon>Insecta</taxon>
        <taxon>Pterygota</taxon>
        <taxon>Neoptera</taxon>
        <taxon>Endopterygota</taxon>
        <taxon>Hymenoptera</taxon>
        <taxon>Apocrita</taxon>
        <taxon>Aculeata</taxon>
        <taxon>Formicoidea</taxon>
        <taxon>Formicidae</taxon>
        <taxon>Formicinae</taxon>
        <taxon>Camponotus</taxon>
    </lineage>
</organism>
<dbReference type="Gene3D" id="3.60.10.10">
    <property type="entry name" value="Endonuclease/exonuclease/phosphatase"/>
    <property type="match status" value="1"/>
</dbReference>
<accession>E2B013</accession>
<dbReference type="InParanoid" id="E2B013"/>
<evidence type="ECO:0000313" key="3">
    <source>
        <dbReference type="Proteomes" id="UP000000311"/>
    </source>
</evidence>
<sequence>MKRILQCNVNRSRQALDLLMQYVIEEDIAICIISEMPYLRNPNSQFALDESGIVAVYYRPEICNALMISKSKSDGIVMVNIGNLSIISCYLSPNSDRTQTLEYLDSLSDILDVAQNPAIVAGDLNSKSPLWGS</sequence>